<dbReference type="PROSITE" id="PS51711">
    <property type="entry name" value="G_FEOB"/>
    <property type="match status" value="1"/>
</dbReference>
<feature type="transmembrane region" description="Helical" evidence="14">
    <location>
        <begin position="400"/>
        <end position="417"/>
    </location>
</feature>
<evidence type="ECO:0000256" key="2">
    <source>
        <dbReference type="ARBA" id="ARBA00022448"/>
    </source>
</evidence>
<dbReference type="Pfam" id="PF02421">
    <property type="entry name" value="FeoB_N"/>
    <property type="match status" value="1"/>
</dbReference>
<accession>A0A3B1CZM1</accession>
<dbReference type="PANTHER" id="PTHR43185">
    <property type="entry name" value="FERROUS IRON TRANSPORT PROTEIN B"/>
    <property type="match status" value="1"/>
</dbReference>
<keyword evidence="11" id="KW-0342">GTP-binding</keyword>
<reference evidence="16" key="1">
    <citation type="submission" date="2018-06" db="EMBL/GenBank/DDBJ databases">
        <authorList>
            <person name="Zhirakovskaya E."/>
        </authorList>
    </citation>
    <scope>NUCLEOTIDE SEQUENCE</scope>
</reference>
<proteinExistence type="predicted"/>
<evidence type="ECO:0000256" key="4">
    <source>
        <dbReference type="ARBA" id="ARBA00022496"/>
    </source>
</evidence>
<dbReference type="InterPro" id="IPR003373">
    <property type="entry name" value="Fe2_transport_prot-B"/>
</dbReference>
<dbReference type="InterPro" id="IPR005225">
    <property type="entry name" value="Small_GTP-bd"/>
</dbReference>
<evidence type="ECO:0000256" key="12">
    <source>
        <dbReference type="ARBA" id="ARBA00023136"/>
    </source>
</evidence>
<dbReference type="AlphaFoldDB" id="A0A3B1CZM1"/>
<organism evidence="16">
    <name type="scientific">hydrothermal vent metagenome</name>
    <dbReference type="NCBI Taxonomy" id="652676"/>
    <lineage>
        <taxon>unclassified sequences</taxon>
        <taxon>metagenomes</taxon>
        <taxon>ecological metagenomes</taxon>
    </lineage>
</organism>
<feature type="domain" description="FeoB-type G" evidence="15">
    <location>
        <begin position="5"/>
        <end position="167"/>
    </location>
</feature>
<evidence type="ECO:0000256" key="7">
    <source>
        <dbReference type="ARBA" id="ARBA00022741"/>
    </source>
</evidence>
<evidence type="ECO:0000256" key="6">
    <source>
        <dbReference type="ARBA" id="ARBA00022692"/>
    </source>
</evidence>
<dbReference type="Gene3D" id="1.10.287.1770">
    <property type="match status" value="1"/>
</dbReference>
<keyword evidence="2" id="KW-0813">Transport</keyword>
<keyword evidence="5" id="KW-0997">Cell inner membrane</keyword>
<dbReference type="EMBL" id="UOGD01000282">
    <property type="protein sequence ID" value="VAX24795.1"/>
    <property type="molecule type" value="Genomic_DNA"/>
</dbReference>
<dbReference type="InterPro" id="IPR050860">
    <property type="entry name" value="FeoB_GTPase"/>
</dbReference>
<keyword evidence="9" id="KW-0408">Iron</keyword>
<feature type="transmembrane region" description="Helical" evidence="14">
    <location>
        <begin position="349"/>
        <end position="373"/>
    </location>
</feature>
<dbReference type="Pfam" id="PF17910">
    <property type="entry name" value="FeoB_Cyto"/>
    <property type="match status" value="1"/>
</dbReference>
<evidence type="ECO:0000256" key="11">
    <source>
        <dbReference type="ARBA" id="ARBA00023134"/>
    </source>
</evidence>
<dbReference type="Pfam" id="PF07670">
    <property type="entry name" value="Gate"/>
    <property type="match status" value="2"/>
</dbReference>
<evidence type="ECO:0000256" key="13">
    <source>
        <dbReference type="ARBA" id="ARBA00031200"/>
    </source>
</evidence>
<feature type="transmembrane region" description="Helical" evidence="14">
    <location>
        <begin position="429"/>
        <end position="455"/>
    </location>
</feature>
<dbReference type="InterPro" id="IPR011640">
    <property type="entry name" value="Fe2_transport_prot_B_C"/>
</dbReference>
<evidence type="ECO:0000256" key="14">
    <source>
        <dbReference type="SAM" id="Phobius"/>
    </source>
</evidence>
<keyword evidence="10" id="KW-0406">Ion transport</keyword>
<sequence length="714" mass="80427">MHEDQILVALAGNPNSGKTSLFNKFVGANQKVGNFSGVTVEKYEGVIKHRGFKIRIIDLPGTYSLTTYSPEEVITREYILYQKPDVVVNVIDTTNLERNLFLTTQLIDIEANLIVALNMYDEVEAQKTEINLDQLEKLIGTHFIPTSATHGRGISDILDHIVDLYTGKITIKKNKLSFSATMEGFIERLAEILSADPELSEKYSPRWLAIKLLVSDKDVYKLVKDNPIWVKVNAILMEALYTTKKEFDSDPELMLKEERFALIRGAIKETVKFAPKKKKTVTEIIDSILINRITGLPLFMFFMWLIFQMTFTLGNAPMEWLQHFFDWLGSAVGVIITEPTARSIIVDGIISGVGGVLVYLPNIMILFFALSFLEGTGYMARAAFVIDKVMHKVGLHGKSFIPMVTGFGCSVPAFMATRTLKNKSDRITTLLIIPFMSCSAKFPVYVLIAGTFFAASEAGNILFLIYLLGILIALITARLLKSAVFHDDSEPFVMELPPYRMPSFRILVLQMWQKASIYLKKAGTIIMAASIMIWIASNYPVSKDIKRNYEQRRNEVTLSETYNKEEKANILNKLELQEAGKQLEYSFIGRLGKWVEPVVAPLGFDWKLGIALITGIAAKEIVVSTMGTLYSLGNVDETSQDLHDKLLANPNYNKAVALALMVFVLLYIPCFAASIVFHREAGKWKWTLFYAGYTMSVAWIMAFITYNISKIFFL</sequence>
<feature type="transmembrane region" description="Helical" evidence="14">
    <location>
        <begin position="461"/>
        <end position="480"/>
    </location>
</feature>
<dbReference type="GO" id="GO:0005525">
    <property type="term" value="F:GTP binding"/>
    <property type="evidence" value="ECO:0007669"/>
    <property type="project" value="UniProtKB-KW"/>
</dbReference>
<dbReference type="FunFam" id="3.40.50.300:FF:000426">
    <property type="entry name" value="Ferrous iron transport protein B"/>
    <property type="match status" value="1"/>
</dbReference>
<gene>
    <name evidence="16" type="ORF">MNBD_IGNAVI01-1685</name>
</gene>
<feature type="transmembrane region" description="Helical" evidence="14">
    <location>
        <begin position="518"/>
        <end position="537"/>
    </location>
</feature>
<dbReference type="GO" id="GO:0005886">
    <property type="term" value="C:plasma membrane"/>
    <property type="evidence" value="ECO:0007669"/>
    <property type="project" value="UniProtKB-SubCell"/>
</dbReference>
<dbReference type="SUPFAM" id="SSF52540">
    <property type="entry name" value="P-loop containing nucleoside triphosphate hydrolases"/>
    <property type="match status" value="1"/>
</dbReference>
<dbReference type="PANTHER" id="PTHR43185:SF1">
    <property type="entry name" value="FE(2+) TRANSPORTER FEOB"/>
    <property type="match status" value="1"/>
</dbReference>
<dbReference type="Gene3D" id="3.40.50.300">
    <property type="entry name" value="P-loop containing nucleotide triphosphate hydrolases"/>
    <property type="match status" value="1"/>
</dbReference>
<dbReference type="InterPro" id="IPR011642">
    <property type="entry name" value="Gate_dom"/>
</dbReference>
<feature type="transmembrane region" description="Helical" evidence="14">
    <location>
        <begin position="688"/>
        <end position="708"/>
    </location>
</feature>
<feature type="transmembrane region" description="Helical" evidence="14">
    <location>
        <begin position="296"/>
        <end position="314"/>
    </location>
</feature>
<keyword evidence="3" id="KW-1003">Cell membrane</keyword>
<dbReference type="GO" id="GO:0015093">
    <property type="term" value="F:ferrous iron transmembrane transporter activity"/>
    <property type="evidence" value="ECO:0007669"/>
    <property type="project" value="InterPro"/>
</dbReference>
<dbReference type="NCBIfam" id="TIGR00231">
    <property type="entry name" value="small_GTP"/>
    <property type="match status" value="1"/>
</dbReference>
<keyword evidence="12 14" id="KW-0472">Membrane</keyword>
<dbReference type="InterPro" id="IPR027417">
    <property type="entry name" value="P-loop_NTPase"/>
</dbReference>
<name>A0A3B1CZM1_9ZZZZ</name>
<evidence type="ECO:0000256" key="5">
    <source>
        <dbReference type="ARBA" id="ARBA00022519"/>
    </source>
</evidence>
<dbReference type="NCBIfam" id="TIGR00437">
    <property type="entry name" value="feoB"/>
    <property type="match status" value="1"/>
</dbReference>
<dbReference type="CDD" id="cd01879">
    <property type="entry name" value="FeoB"/>
    <property type="match status" value="1"/>
</dbReference>
<comment type="subcellular location">
    <subcellularLocation>
        <location evidence="1">Cell inner membrane</location>
        <topology evidence="1">Multi-pass membrane protein</topology>
    </subcellularLocation>
</comment>
<evidence type="ECO:0000256" key="3">
    <source>
        <dbReference type="ARBA" id="ARBA00022475"/>
    </source>
</evidence>
<evidence type="ECO:0000256" key="8">
    <source>
        <dbReference type="ARBA" id="ARBA00022989"/>
    </source>
</evidence>
<dbReference type="InterPro" id="IPR030389">
    <property type="entry name" value="G_FEOB_dom"/>
</dbReference>
<evidence type="ECO:0000256" key="10">
    <source>
        <dbReference type="ARBA" id="ARBA00023065"/>
    </source>
</evidence>
<keyword evidence="6 14" id="KW-0812">Transmembrane</keyword>
<dbReference type="Pfam" id="PF07664">
    <property type="entry name" value="FeoB_C"/>
    <property type="match status" value="1"/>
</dbReference>
<keyword evidence="4" id="KW-0410">Iron transport</keyword>
<keyword evidence="7" id="KW-0547">Nucleotide-binding</keyword>
<feature type="transmembrane region" description="Helical" evidence="14">
    <location>
        <begin position="655"/>
        <end position="676"/>
    </location>
</feature>
<dbReference type="InterPro" id="IPR041069">
    <property type="entry name" value="FeoB_Cyto"/>
</dbReference>
<evidence type="ECO:0000313" key="16">
    <source>
        <dbReference type="EMBL" id="VAX24795.1"/>
    </source>
</evidence>
<keyword evidence="8 14" id="KW-1133">Transmembrane helix</keyword>
<protein>
    <recommendedName>
        <fullName evidence="13">Ferrous iron transport protein B</fullName>
    </recommendedName>
</protein>
<evidence type="ECO:0000256" key="1">
    <source>
        <dbReference type="ARBA" id="ARBA00004429"/>
    </source>
</evidence>
<evidence type="ECO:0000256" key="9">
    <source>
        <dbReference type="ARBA" id="ARBA00023004"/>
    </source>
</evidence>
<evidence type="ECO:0000259" key="15">
    <source>
        <dbReference type="PROSITE" id="PS51711"/>
    </source>
</evidence>